<feature type="repeat" description="WD" evidence="8">
    <location>
        <begin position="118"/>
        <end position="159"/>
    </location>
</feature>
<dbReference type="PANTHER" id="PTHR19924:SF26">
    <property type="entry name" value="U3 SMALL NUCLEOLAR RNA-ASSOCIATED PROTEIN 15 HOMOLOG"/>
    <property type="match status" value="1"/>
</dbReference>
<dbReference type="AlphaFoldDB" id="A0A1Y1N2Q3"/>
<evidence type="ECO:0000256" key="7">
    <source>
        <dbReference type="ARBA" id="ARBA00045437"/>
    </source>
</evidence>
<dbReference type="InterPro" id="IPR019775">
    <property type="entry name" value="WD40_repeat_CS"/>
</dbReference>
<reference evidence="10" key="1">
    <citation type="journal article" date="2016" name="Sci. Rep.">
        <title>Molecular characterization of firefly nuptial gifts: a multi-omics approach sheds light on postcopulatory sexual selection.</title>
        <authorList>
            <person name="Al-Wathiqui N."/>
            <person name="Fallon T.R."/>
            <person name="South A."/>
            <person name="Weng J.K."/>
            <person name="Lewis S.M."/>
        </authorList>
    </citation>
    <scope>NUCLEOTIDE SEQUENCE</scope>
</reference>
<dbReference type="InterPro" id="IPR015943">
    <property type="entry name" value="WD40/YVTN_repeat-like_dom_sf"/>
</dbReference>
<feature type="repeat" description="WD" evidence="8">
    <location>
        <begin position="244"/>
        <end position="285"/>
    </location>
</feature>
<dbReference type="InterPro" id="IPR036322">
    <property type="entry name" value="WD40_repeat_dom_sf"/>
</dbReference>
<evidence type="ECO:0000256" key="2">
    <source>
        <dbReference type="ARBA" id="ARBA00018260"/>
    </source>
</evidence>
<organism evidence="10">
    <name type="scientific">Photinus pyralis</name>
    <name type="common">Common eastern firefly</name>
    <name type="synonym">Lampyris pyralis</name>
    <dbReference type="NCBI Taxonomy" id="7054"/>
    <lineage>
        <taxon>Eukaryota</taxon>
        <taxon>Metazoa</taxon>
        <taxon>Ecdysozoa</taxon>
        <taxon>Arthropoda</taxon>
        <taxon>Hexapoda</taxon>
        <taxon>Insecta</taxon>
        <taxon>Pterygota</taxon>
        <taxon>Neoptera</taxon>
        <taxon>Endopterygota</taxon>
        <taxon>Coleoptera</taxon>
        <taxon>Polyphaga</taxon>
        <taxon>Elateriformia</taxon>
        <taxon>Elateroidea</taxon>
        <taxon>Lampyridae</taxon>
        <taxon>Lampyrinae</taxon>
        <taxon>Photinus</taxon>
    </lineage>
</organism>
<dbReference type="Pfam" id="PF09384">
    <property type="entry name" value="UTP15_C"/>
    <property type="match status" value="1"/>
</dbReference>
<comment type="subcellular location">
    <subcellularLocation>
        <location evidence="1">Nucleus</location>
        <location evidence="1">Nucleolus</location>
    </subcellularLocation>
</comment>
<dbReference type="SUPFAM" id="SSF50978">
    <property type="entry name" value="WD40 repeat-like"/>
    <property type="match status" value="1"/>
</dbReference>
<accession>A0A1Y1N2Q3</accession>
<dbReference type="GO" id="GO:0005730">
    <property type="term" value="C:nucleolus"/>
    <property type="evidence" value="ECO:0007669"/>
    <property type="project" value="UniProtKB-SubCell"/>
</dbReference>
<dbReference type="EMBL" id="GEZM01016711">
    <property type="protein sequence ID" value="JAV91170.1"/>
    <property type="molecule type" value="Transcribed_RNA"/>
</dbReference>
<dbReference type="InterPro" id="IPR001680">
    <property type="entry name" value="WD40_rpt"/>
</dbReference>
<evidence type="ECO:0000256" key="8">
    <source>
        <dbReference type="PROSITE-ProRule" id="PRU00221"/>
    </source>
</evidence>
<proteinExistence type="predicted"/>
<evidence type="ECO:0000256" key="6">
    <source>
        <dbReference type="ARBA" id="ARBA00023242"/>
    </source>
</evidence>
<dbReference type="InterPro" id="IPR018983">
    <property type="entry name" value="U3_snoRNA-assocProt_15_C"/>
</dbReference>
<dbReference type="CDD" id="cd00200">
    <property type="entry name" value="WD40"/>
    <property type="match status" value="1"/>
</dbReference>
<comment type="function">
    <text evidence="7">Ribosome biogenesis factor. Involved in nucleolar processing of pre-18S ribosomal RNA. Required for optimal pre-ribosomal RNA transcription by RNA polymerase I. Part of the small subunit (SSU) processome, first precursor of the small eukaryotic ribosomal subunit. During the assembly of the SSU processome in the nucleolus, many ribosome biogenesis factors, an RNA chaperone and ribosomal proteins associate with the nascent pre-rRNA and work in concert to generate RNA folding, modifications, rearrangements and cleavage as well as targeted degradation of pre-ribosomal RNA by the RNA exosome.</text>
</comment>
<feature type="domain" description="U3 small nucleolar RNA-associated protein 15 C-terminal" evidence="9">
    <location>
        <begin position="342"/>
        <end position="486"/>
    </location>
</feature>
<protein>
    <recommendedName>
        <fullName evidence="2">U3 small nucleolar RNA-associated protein 15 homolog</fullName>
    </recommendedName>
</protein>
<dbReference type="SMART" id="SM00320">
    <property type="entry name" value="WD40"/>
    <property type="match status" value="6"/>
</dbReference>
<evidence type="ECO:0000259" key="9">
    <source>
        <dbReference type="Pfam" id="PF09384"/>
    </source>
</evidence>
<dbReference type="PROSITE" id="PS50294">
    <property type="entry name" value="WD_REPEATS_REGION"/>
    <property type="match status" value="2"/>
</dbReference>
<keyword evidence="3" id="KW-0698">rRNA processing</keyword>
<keyword evidence="6" id="KW-0539">Nucleus</keyword>
<dbReference type="Pfam" id="PF00400">
    <property type="entry name" value="WD40"/>
    <property type="match status" value="2"/>
</dbReference>
<dbReference type="GO" id="GO:0045943">
    <property type="term" value="P:positive regulation of transcription by RNA polymerase I"/>
    <property type="evidence" value="ECO:0007669"/>
    <property type="project" value="TreeGrafter"/>
</dbReference>
<name>A0A1Y1N2Q3_PHOPY</name>
<dbReference type="PROSITE" id="PS00678">
    <property type="entry name" value="WD_REPEATS_1"/>
    <property type="match status" value="1"/>
</dbReference>
<evidence type="ECO:0000256" key="1">
    <source>
        <dbReference type="ARBA" id="ARBA00004604"/>
    </source>
</evidence>
<dbReference type="Gene3D" id="2.130.10.10">
    <property type="entry name" value="YVTN repeat-like/Quinoprotein amine dehydrogenase"/>
    <property type="match status" value="2"/>
</dbReference>
<evidence type="ECO:0000256" key="3">
    <source>
        <dbReference type="ARBA" id="ARBA00022552"/>
    </source>
</evidence>
<evidence type="ECO:0000313" key="10">
    <source>
        <dbReference type="EMBL" id="JAV91170.1"/>
    </source>
</evidence>
<dbReference type="GO" id="GO:0006364">
    <property type="term" value="P:rRNA processing"/>
    <property type="evidence" value="ECO:0007669"/>
    <property type="project" value="UniProtKB-KW"/>
</dbReference>
<evidence type="ECO:0000256" key="5">
    <source>
        <dbReference type="ARBA" id="ARBA00022737"/>
    </source>
</evidence>
<keyword evidence="4 8" id="KW-0853">WD repeat</keyword>
<dbReference type="PANTHER" id="PTHR19924">
    <property type="entry name" value="UTP15 U3 SMALL NUCLEOLAR RNA-ASSOCIATED PROTEIN 15 FAMILY MEMBER"/>
    <property type="match status" value="1"/>
</dbReference>
<dbReference type="PROSITE" id="PS50082">
    <property type="entry name" value="WD_REPEATS_2"/>
    <property type="match status" value="2"/>
</dbReference>
<sequence>MASFKKLNSEIYKKKNAILTQDDLYWKKFGAPVLVKEYGPIDYIDFSPVEPYYFAVTCSVRVQVYNPITKLVVKNLSRFRENAYGATFRYDGKLLCAGGEEANVKLFDVSSKGLLRLFKGHTAPVHRTFFLHDKPQIVSLSDDKTVKLWDIPTEKEISSYSEHNDYIRAGAICSSIPDIILSGGYDSMIKMYDTRSNKLVLSVNHGSPIESLLYLPSGGIFLSAGGTDIKIWDSIAGGKLLGCISQHHKTVTCLRLASDNRRLLSGSLDRHVKVYDINTFQVVYTMDYPNAILSLGVSKGDDSVVAGLVDGLVCVSRKKEQQVTKREEKLASYKYLAHSYTNAVDVVVPENVKQEQSKIDTCFRKFCYSKALDKALLPYVAKKYPQKTVAVMQELIRRRALERTLKGRDTKFILQILRFIRTNITNYRFTVVLIDVFNAFLDVYEDSVQLLPSEVKTALQSVNLVLHKEAELGNQLTALHGSISMLLAGATMSSKPTNVSPHNLTPSTDAQKSFIVNLT</sequence>
<evidence type="ECO:0000256" key="4">
    <source>
        <dbReference type="ARBA" id="ARBA00022574"/>
    </source>
</evidence>
<keyword evidence="5" id="KW-0677">Repeat</keyword>